<evidence type="ECO:0000256" key="1">
    <source>
        <dbReference type="SAM" id="Coils"/>
    </source>
</evidence>
<reference evidence="2 3" key="1">
    <citation type="submission" date="2019-10" db="EMBL/GenBank/DDBJ databases">
        <title>Two novel species isolated from a subtropical stream in China.</title>
        <authorList>
            <person name="Lu H."/>
        </authorList>
    </citation>
    <scope>NUCLEOTIDE SEQUENCE [LARGE SCALE GENOMIC DNA]</scope>
    <source>
        <strain evidence="2 3">FT29W</strain>
    </source>
</reference>
<evidence type="ECO:0000313" key="3">
    <source>
        <dbReference type="Proteomes" id="UP000440498"/>
    </source>
</evidence>
<dbReference type="AlphaFoldDB" id="A0A6A7N354"/>
<dbReference type="Proteomes" id="UP000440498">
    <property type="component" value="Unassembled WGS sequence"/>
</dbReference>
<gene>
    <name evidence="2" type="ORF">GEV02_14830</name>
</gene>
<name>A0A6A7N354_9BURK</name>
<keyword evidence="3" id="KW-1185">Reference proteome</keyword>
<comment type="caution">
    <text evidence="2">The sequence shown here is derived from an EMBL/GenBank/DDBJ whole genome shotgun (WGS) entry which is preliminary data.</text>
</comment>
<feature type="coiled-coil region" evidence="1">
    <location>
        <begin position="159"/>
        <end position="186"/>
    </location>
</feature>
<evidence type="ECO:0000313" key="2">
    <source>
        <dbReference type="EMBL" id="MQA39427.1"/>
    </source>
</evidence>
<organism evidence="2 3">
    <name type="scientific">Rugamonas aquatica</name>
    <dbReference type="NCBI Taxonomy" id="2743357"/>
    <lineage>
        <taxon>Bacteria</taxon>
        <taxon>Pseudomonadati</taxon>
        <taxon>Pseudomonadota</taxon>
        <taxon>Betaproteobacteria</taxon>
        <taxon>Burkholderiales</taxon>
        <taxon>Oxalobacteraceae</taxon>
        <taxon>Telluria group</taxon>
        <taxon>Rugamonas</taxon>
    </lineage>
</organism>
<dbReference type="EMBL" id="WHUG01000005">
    <property type="protein sequence ID" value="MQA39427.1"/>
    <property type="molecule type" value="Genomic_DNA"/>
</dbReference>
<proteinExistence type="predicted"/>
<dbReference type="RefSeq" id="WP_152838739.1">
    <property type="nucleotide sequence ID" value="NZ_WHUG01000005.1"/>
</dbReference>
<protein>
    <submittedName>
        <fullName evidence="2">Uncharacterized protein</fullName>
    </submittedName>
</protein>
<keyword evidence="1" id="KW-0175">Coiled coil</keyword>
<sequence>MMEHTGPALETLTHRLSDTPAEFLDEPRIGVAGTVHVAALVNDLLKMQGKHAPAAALERFVGADARRDRNRLALVMIAAWLLADDWFLSAQLAQHKVLALLDGALGELAQATAAHKFVHDPDRREELVRVTLARLGFRPAGETEAQATDRLSGISGMERKRLLEASRAAERRAAEIREALARKAAEESADKWSRE</sequence>
<accession>A0A6A7N354</accession>